<dbReference type="InterPro" id="IPR050638">
    <property type="entry name" value="AA-Vitamin_Transporters"/>
</dbReference>
<dbReference type="Pfam" id="PF00892">
    <property type="entry name" value="EamA"/>
    <property type="match status" value="2"/>
</dbReference>
<feature type="transmembrane region" description="Helical" evidence="7">
    <location>
        <begin position="88"/>
        <end position="108"/>
    </location>
</feature>
<evidence type="ECO:0000256" key="7">
    <source>
        <dbReference type="SAM" id="Phobius"/>
    </source>
</evidence>
<comment type="caution">
    <text evidence="9">The sequence shown here is derived from an EMBL/GenBank/DDBJ whole genome shotgun (WGS) entry which is preliminary data.</text>
</comment>
<dbReference type="InterPro" id="IPR000620">
    <property type="entry name" value="EamA_dom"/>
</dbReference>
<protein>
    <recommendedName>
        <fullName evidence="8">EamA domain-containing protein</fullName>
    </recommendedName>
</protein>
<evidence type="ECO:0000256" key="2">
    <source>
        <dbReference type="ARBA" id="ARBA00007362"/>
    </source>
</evidence>
<feature type="transmembrane region" description="Helical" evidence="7">
    <location>
        <begin position="284"/>
        <end position="303"/>
    </location>
</feature>
<evidence type="ECO:0000256" key="1">
    <source>
        <dbReference type="ARBA" id="ARBA00004651"/>
    </source>
</evidence>
<keyword evidence="5 7" id="KW-1133">Transmembrane helix</keyword>
<comment type="similarity">
    <text evidence="2">Belongs to the EamA transporter family.</text>
</comment>
<keyword evidence="3" id="KW-1003">Cell membrane</keyword>
<gene>
    <name evidence="9" type="ORF">NIES1031_14280</name>
</gene>
<dbReference type="SUPFAM" id="SSF103481">
    <property type="entry name" value="Multidrug resistance efflux transporter EmrE"/>
    <property type="match status" value="2"/>
</dbReference>
<evidence type="ECO:0000259" key="8">
    <source>
        <dbReference type="Pfam" id="PF00892"/>
    </source>
</evidence>
<dbReference type="STRING" id="247279.NIES1031_14280"/>
<name>A0A1U7HN80_9CHRO</name>
<feature type="transmembrane region" description="Helical" evidence="7">
    <location>
        <begin position="259"/>
        <end position="278"/>
    </location>
</feature>
<feature type="domain" description="EamA" evidence="8">
    <location>
        <begin position="18"/>
        <end position="148"/>
    </location>
</feature>
<evidence type="ECO:0000256" key="6">
    <source>
        <dbReference type="ARBA" id="ARBA00023136"/>
    </source>
</evidence>
<feature type="transmembrane region" description="Helical" evidence="7">
    <location>
        <begin position="20"/>
        <end position="39"/>
    </location>
</feature>
<dbReference type="OrthoDB" id="506873at2"/>
<keyword evidence="4 7" id="KW-0812">Transmembrane</keyword>
<feature type="transmembrane region" description="Helical" evidence="7">
    <location>
        <begin position="226"/>
        <end position="247"/>
    </location>
</feature>
<feature type="transmembrane region" description="Helical" evidence="7">
    <location>
        <begin position="160"/>
        <end position="178"/>
    </location>
</feature>
<reference evidence="9 10" key="1">
    <citation type="submission" date="2016-11" db="EMBL/GenBank/DDBJ databases">
        <title>Draft Genome Sequences of Nine Cyanobacterial Strains from Diverse Habitats.</title>
        <authorList>
            <person name="Zhu T."/>
            <person name="Hou S."/>
            <person name="Lu X."/>
            <person name="Hess W.R."/>
        </authorList>
    </citation>
    <scope>NUCLEOTIDE SEQUENCE [LARGE SCALE GENOMIC DNA]</scope>
    <source>
        <strain evidence="9 10">5.2 s.c.1</strain>
    </source>
</reference>
<organism evidence="9 10">
    <name type="scientific">Chroogloeocystis siderophila 5.2 s.c.1</name>
    <dbReference type="NCBI Taxonomy" id="247279"/>
    <lineage>
        <taxon>Bacteria</taxon>
        <taxon>Bacillati</taxon>
        <taxon>Cyanobacteriota</taxon>
        <taxon>Cyanophyceae</taxon>
        <taxon>Oscillatoriophycideae</taxon>
        <taxon>Chroococcales</taxon>
        <taxon>Chroococcaceae</taxon>
        <taxon>Chroogloeocystis</taxon>
    </lineage>
</organism>
<dbReference type="PANTHER" id="PTHR32322">
    <property type="entry name" value="INNER MEMBRANE TRANSPORTER"/>
    <property type="match status" value="1"/>
</dbReference>
<feature type="transmembrane region" description="Helical" evidence="7">
    <location>
        <begin position="46"/>
        <end position="68"/>
    </location>
</feature>
<dbReference type="RefSeq" id="WP_073550196.1">
    <property type="nucleotide sequence ID" value="NZ_CAWMVK010000003.1"/>
</dbReference>
<feature type="transmembrane region" description="Helical" evidence="7">
    <location>
        <begin position="129"/>
        <end position="148"/>
    </location>
</feature>
<evidence type="ECO:0000256" key="5">
    <source>
        <dbReference type="ARBA" id="ARBA00022989"/>
    </source>
</evidence>
<evidence type="ECO:0000313" key="10">
    <source>
        <dbReference type="Proteomes" id="UP000185984"/>
    </source>
</evidence>
<keyword evidence="10" id="KW-1185">Reference proteome</keyword>
<dbReference type="PANTHER" id="PTHR32322:SF18">
    <property type="entry name" value="S-ADENOSYLMETHIONINE_S-ADENOSYLHOMOCYSTEINE TRANSPORTER"/>
    <property type="match status" value="1"/>
</dbReference>
<accession>A0A1U7HN80</accession>
<sequence length="307" mass="33145">MTESLWSSKRSFNLPEGTYLIILAAAIYGLTIVLTKGALEQIPPFTLLCIQTASSVLFFWTIVIFQGIQVPLRWATLKLSLAGLLEPGLSHIFGMFGLALTTASNATFISTTEPAMTMALSWWILREHFNLSFVGLGLLACVGVRFVVTPDGTAITSSSIWGDLLVCLSVLFASLYAITAARSVQRLHPVVLAAIQQSIALILFIMMLVGAFWLGFESFEFTPAMWGNLLIAIASGAFGYGLAFLLYLAAVRYLPASRLSLYLTLTPVFGAISAYFILGERLLVSQGFGGSLIILAVTGISCLPHSK</sequence>
<comment type="subcellular location">
    <subcellularLocation>
        <location evidence="1">Cell membrane</location>
        <topology evidence="1">Multi-pass membrane protein</topology>
    </subcellularLocation>
</comment>
<dbReference type="AlphaFoldDB" id="A0A1U7HN80"/>
<dbReference type="Proteomes" id="UP000185984">
    <property type="component" value="Unassembled WGS sequence"/>
</dbReference>
<dbReference type="GO" id="GO:0005886">
    <property type="term" value="C:plasma membrane"/>
    <property type="evidence" value="ECO:0007669"/>
    <property type="project" value="UniProtKB-SubCell"/>
</dbReference>
<evidence type="ECO:0000256" key="3">
    <source>
        <dbReference type="ARBA" id="ARBA00022475"/>
    </source>
</evidence>
<keyword evidence="6 7" id="KW-0472">Membrane</keyword>
<feature type="transmembrane region" description="Helical" evidence="7">
    <location>
        <begin position="190"/>
        <end position="214"/>
    </location>
</feature>
<dbReference type="Gene3D" id="1.10.3730.20">
    <property type="match status" value="1"/>
</dbReference>
<evidence type="ECO:0000313" key="9">
    <source>
        <dbReference type="EMBL" id="OKH25014.1"/>
    </source>
</evidence>
<dbReference type="InterPro" id="IPR037185">
    <property type="entry name" value="EmrE-like"/>
</dbReference>
<dbReference type="EMBL" id="MRCC01000011">
    <property type="protein sequence ID" value="OKH25014.1"/>
    <property type="molecule type" value="Genomic_DNA"/>
</dbReference>
<proteinExistence type="inferred from homology"/>
<evidence type="ECO:0000256" key="4">
    <source>
        <dbReference type="ARBA" id="ARBA00022692"/>
    </source>
</evidence>
<feature type="domain" description="EamA" evidence="8">
    <location>
        <begin position="161"/>
        <end position="301"/>
    </location>
</feature>